<dbReference type="EMBL" id="MU404350">
    <property type="protein sequence ID" value="KAI1618722.1"/>
    <property type="molecule type" value="Genomic_DNA"/>
</dbReference>
<evidence type="ECO:0000259" key="6">
    <source>
        <dbReference type="Pfam" id="PF00171"/>
    </source>
</evidence>
<evidence type="ECO:0000256" key="5">
    <source>
        <dbReference type="PIRSR" id="PIRSR036492-1"/>
    </source>
</evidence>
<evidence type="ECO:0000256" key="1">
    <source>
        <dbReference type="ARBA" id="ARBA00009986"/>
    </source>
</evidence>
<comment type="similarity">
    <text evidence="1 4">Belongs to the aldehyde dehydrogenase family.</text>
</comment>
<organism evidence="7 8">
    <name type="scientific">Exophiala viscosa</name>
    <dbReference type="NCBI Taxonomy" id="2486360"/>
    <lineage>
        <taxon>Eukaryota</taxon>
        <taxon>Fungi</taxon>
        <taxon>Dikarya</taxon>
        <taxon>Ascomycota</taxon>
        <taxon>Pezizomycotina</taxon>
        <taxon>Eurotiomycetes</taxon>
        <taxon>Chaetothyriomycetidae</taxon>
        <taxon>Chaetothyriales</taxon>
        <taxon>Herpotrichiellaceae</taxon>
        <taxon>Exophiala</taxon>
    </lineage>
</organism>
<keyword evidence="3 4" id="KW-0560">Oxidoreductase</keyword>
<protein>
    <recommendedName>
        <fullName evidence="4">Aldehyde dehydrogenase</fullName>
    </recommendedName>
</protein>
<dbReference type="PANTHER" id="PTHR43570">
    <property type="entry name" value="ALDEHYDE DEHYDROGENASE"/>
    <property type="match status" value="1"/>
</dbReference>
<dbReference type="GO" id="GO:0004029">
    <property type="term" value="F:aldehyde dehydrogenase (NAD+) activity"/>
    <property type="evidence" value="ECO:0007669"/>
    <property type="project" value="TreeGrafter"/>
</dbReference>
<feature type="domain" description="Aldehyde dehydrogenase" evidence="6">
    <location>
        <begin position="16"/>
        <end position="417"/>
    </location>
</feature>
<dbReference type="InterPro" id="IPR016163">
    <property type="entry name" value="Ald_DH_C"/>
</dbReference>
<dbReference type="PANTHER" id="PTHR43570:SF16">
    <property type="entry name" value="ALDEHYDE DEHYDROGENASE TYPE III, ISOFORM Q"/>
    <property type="match status" value="1"/>
</dbReference>
<dbReference type="InterPro" id="IPR012394">
    <property type="entry name" value="Aldehyde_DH_NAD(P)"/>
</dbReference>
<dbReference type="CDD" id="cd07087">
    <property type="entry name" value="ALDH_F3-13-14_CALDH-like"/>
    <property type="match status" value="1"/>
</dbReference>
<gene>
    <name evidence="7" type="ORF">EDD36DRAFT_480644</name>
</gene>
<evidence type="ECO:0000313" key="7">
    <source>
        <dbReference type="EMBL" id="KAI1618722.1"/>
    </source>
</evidence>
<sequence length="455" mass="51104">MNMAATDFYTPVDQLSREYKSVKDAFESDRTLPLEWRKQQLKQVWRMLDENESRFHDALYADIRKPKVETQSYEIIGIKNEIIHTLEHLDEWAKPSAVDVFEEFKVNQPRVYKQPKGAVLIIGTWNYPLDLTLDPLISAISAGNTALLAELIPRYLDSESYRVVNGDKDQATELLKHHWAHILYTGGAKVARIVMAAASKHLTPVTLELGGKTPTIVTEKANIAIAAKRIAWVKVWNLGQTCMSTDYVLVHESVREQFVTELIKYIKTFAENSGVDGMSRLINNMHFHRISDMLAATKGKVAFGGHQDEAKLFVEPTIILDPALDDPTLESEIFGPLLPLITYKTLPEARDLITRIDPTPLGLPRYFFTHIRSGGAAINDPMAQLAVPSVPFGGFGESGMGSYRGKAGFETFSHLKSAVTTFTDPASEQANEWRYALGDREEKFQLLKNLEIPLS</sequence>
<dbReference type="Proteomes" id="UP001203852">
    <property type="component" value="Unassembled WGS sequence"/>
</dbReference>
<evidence type="ECO:0000313" key="8">
    <source>
        <dbReference type="Proteomes" id="UP001203852"/>
    </source>
</evidence>
<name>A0AAN6E7N9_9EURO</name>
<accession>A0AAN6E7N9</accession>
<dbReference type="InterPro" id="IPR016162">
    <property type="entry name" value="Ald_DH_N"/>
</dbReference>
<comment type="caution">
    <text evidence="7">The sequence shown here is derived from an EMBL/GenBank/DDBJ whole genome shotgun (WGS) entry which is preliminary data.</text>
</comment>
<keyword evidence="2" id="KW-0125">Carotenoid biosynthesis</keyword>
<dbReference type="GO" id="GO:0006081">
    <property type="term" value="P:aldehyde metabolic process"/>
    <property type="evidence" value="ECO:0007669"/>
    <property type="project" value="InterPro"/>
</dbReference>
<evidence type="ECO:0000256" key="2">
    <source>
        <dbReference type="ARBA" id="ARBA00022746"/>
    </source>
</evidence>
<reference evidence="7" key="1">
    <citation type="journal article" date="2022" name="bioRxiv">
        <title>Deciphering the potential niche of two novel black yeast fungi from a biological soil crust based on their genomes, phenotypes, and melanin regulation.</title>
        <authorList>
            <consortium name="DOE Joint Genome Institute"/>
            <person name="Carr E.C."/>
            <person name="Barton Q."/>
            <person name="Grambo S."/>
            <person name="Sullivan M."/>
            <person name="Renfro C.M."/>
            <person name="Kuo A."/>
            <person name="Pangilinan J."/>
            <person name="Lipzen A."/>
            <person name="Keymanesh K."/>
            <person name="Savage E."/>
            <person name="Barry K."/>
            <person name="Grigoriev I.V."/>
            <person name="Riekhof W.R."/>
            <person name="Harris S.S."/>
        </authorList>
    </citation>
    <scope>NUCLEOTIDE SEQUENCE</scope>
    <source>
        <strain evidence="7">JF 03-4F</strain>
    </source>
</reference>
<feature type="active site" evidence="5">
    <location>
        <position position="242"/>
    </location>
</feature>
<keyword evidence="8" id="KW-1185">Reference proteome</keyword>
<dbReference type="FunFam" id="3.40.605.10:FF:000004">
    <property type="entry name" value="Aldehyde dehydrogenase"/>
    <property type="match status" value="1"/>
</dbReference>
<dbReference type="Gene3D" id="3.40.605.10">
    <property type="entry name" value="Aldehyde Dehydrogenase, Chain A, domain 1"/>
    <property type="match status" value="1"/>
</dbReference>
<dbReference type="Gene3D" id="3.40.309.10">
    <property type="entry name" value="Aldehyde Dehydrogenase, Chain A, domain 2"/>
    <property type="match status" value="1"/>
</dbReference>
<dbReference type="GO" id="GO:0005737">
    <property type="term" value="C:cytoplasm"/>
    <property type="evidence" value="ECO:0007669"/>
    <property type="project" value="TreeGrafter"/>
</dbReference>
<proteinExistence type="inferred from homology"/>
<dbReference type="InterPro" id="IPR015590">
    <property type="entry name" value="Aldehyde_DH_dom"/>
</dbReference>
<dbReference type="InterPro" id="IPR016161">
    <property type="entry name" value="Ald_DH/histidinol_DH"/>
</dbReference>
<feature type="active site" evidence="5">
    <location>
        <position position="208"/>
    </location>
</feature>
<evidence type="ECO:0000256" key="3">
    <source>
        <dbReference type="ARBA" id="ARBA00023002"/>
    </source>
</evidence>
<dbReference type="AlphaFoldDB" id="A0AAN6E7N9"/>
<dbReference type="GO" id="GO:0016117">
    <property type="term" value="P:carotenoid biosynthetic process"/>
    <property type="evidence" value="ECO:0007669"/>
    <property type="project" value="UniProtKB-KW"/>
</dbReference>
<dbReference type="SUPFAM" id="SSF53720">
    <property type="entry name" value="ALDH-like"/>
    <property type="match status" value="1"/>
</dbReference>
<dbReference type="PIRSF" id="PIRSF036492">
    <property type="entry name" value="ALDH"/>
    <property type="match status" value="1"/>
</dbReference>
<evidence type="ECO:0000256" key="4">
    <source>
        <dbReference type="PIRNR" id="PIRNR036492"/>
    </source>
</evidence>
<dbReference type="Pfam" id="PF00171">
    <property type="entry name" value="Aldedh"/>
    <property type="match status" value="1"/>
</dbReference>